<reference evidence="3 4" key="1">
    <citation type="journal article" date="2017" name="Int. J. Syst. Evol. Microbiol.">
        <title>Arachidicoccus ginsenosidivorans sp. nov., with ginsenoside-converting activity isolated from ginseng cultivating soil.</title>
        <authorList>
            <person name="Siddiqi M.Z."/>
            <person name="Aslam Z."/>
            <person name="Im W.T."/>
        </authorList>
    </citation>
    <scope>NUCLEOTIDE SEQUENCE [LARGE SCALE GENOMIC DNA]</scope>
    <source>
        <strain evidence="3 4">Gsoil 809</strain>
    </source>
</reference>
<name>A0A5B8VRQ5_9BACT</name>
<proteinExistence type="predicted"/>
<dbReference type="EMBL" id="CP042434">
    <property type="protein sequence ID" value="QEC74277.1"/>
    <property type="molecule type" value="Genomic_DNA"/>
</dbReference>
<feature type="compositionally biased region" description="Acidic residues" evidence="1">
    <location>
        <begin position="129"/>
        <end position="139"/>
    </location>
</feature>
<dbReference type="SUPFAM" id="SSF46955">
    <property type="entry name" value="Putative DNA-binding domain"/>
    <property type="match status" value="1"/>
</dbReference>
<dbReference type="OrthoDB" id="9810140at2"/>
<dbReference type="AlphaFoldDB" id="A0A5B8VRQ5"/>
<evidence type="ECO:0000313" key="4">
    <source>
        <dbReference type="Proteomes" id="UP000321291"/>
    </source>
</evidence>
<dbReference type="Pfam" id="PF13411">
    <property type="entry name" value="MerR_1"/>
    <property type="match status" value="1"/>
</dbReference>
<evidence type="ECO:0000256" key="1">
    <source>
        <dbReference type="SAM" id="MobiDB-lite"/>
    </source>
</evidence>
<feature type="compositionally biased region" description="Basic and acidic residues" evidence="1">
    <location>
        <begin position="19"/>
        <end position="40"/>
    </location>
</feature>
<evidence type="ECO:0000313" key="3">
    <source>
        <dbReference type="EMBL" id="QEC74277.1"/>
    </source>
</evidence>
<dbReference type="InterPro" id="IPR000551">
    <property type="entry name" value="MerR-type_HTH_dom"/>
</dbReference>
<dbReference type="KEGG" id="agi:FSB73_12125"/>
<feature type="compositionally biased region" description="Basic and acidic residues" evidence="1">
    <location>
        <begin position="140"/>
        <end position="176"/>
    </location>
</feature>
<accession>A0A5B8VRQ5</accession>
<dbReference type="InterPro" id="IPR009061">
    <property type="entry name" value="DNA-bd_dom_put_sf"/>
</dbReference>
<keyword evidence="4" id="KW-1185">Reference proteome</keyword>
<feature type="domain" description="HTH merR-type" evidence="2">
    <location>
        <begin position="228"/>
        <end position="296"/>
    </location>
</feature>
<dbReference type="GO" id="GO:0003677">
    <property type="term" value="F:DNA binding"/>
    <property type="evidence" value="ECO:0007669"/>
    <property type="project" value="InterPro"/>
</dbReference>
<feature type="compositionally biased region" description="Basic and acidic residues" evidence="1">
    <location>
        <begin position="94"/>
        <end position="109"/>
    </location>
</feature>
<dbReference type="Proteomes" id="UP000321291">
    <property type="component" value="Chromosome"/>
</dbReference>
<protein>
    <submittedName>
        <fullName evidence="3">MerR family transcriptional regulator</fullName>
    </submittedName>
</protein>
<gene>
    <name evidence="3" type="ORF">FSB73_12125</name>
</gene>
<dbReference type="GO" id="GO:0006355">
    <property type="term" value="P:regulation of DNA-templated transcription"/>
    <property type="evidence" value="ECO:0007669"/>
    <property type="project" value="InterPro"/>
</dbReference>
<evidence type="ECO:0000259" key="2">
    <source>
        <dbReference type="Pfam" id="PF13411"/>
    </source>
</evidence>
<organism evidence="3 4">
    <name type="scientific">Arachidicoccus ginsenosidivorans</name>
    <dbReference type="NCBI Taxonomy" id="496057"/>
    <lineage>
        <taxon>Bacteria</taxon>
        <taxon>Pseudomonadati</taxon>
        <taxon>Bacteroidota</taxon>
        <taxon>Chitinophagia</taxon>
        <taxon>Chitinophagales</taxon>
        <taxon>Chitinophagaceae</taxon>
        <taxon>Arachidicoccus</taxon>
    </lineage>
</organism>
<sequence>MPPRPVQENPENLDNADESIEKKDASHESDHEPDQSKSEDSQQLSTSEITQQDPEAAFDTSFSPDDFSNHTDADGESEVDSATAEAETEEVEAELEKEKEVEKEEEKKVVAPLNNTGLPTLPTVIENTTETEADSFADEAAEHASKSEVSDQLEEKNEKTPDNQSKEDLDEAKKQPNTDSNSAKKPYYIEDQTVPIRKRGRKSFKEIDAEVDLINVPPDEELFQKQYYPISVVAKWFRVNNSLLRFWENEFKILKPRKNKKGDRFFRPEDVKNLQLIYYLLRQKKLTINGAIKHLNSYREQTEVNLQLIHTLNEFKGFLLELRAATEK</sequence>
<feature type="compositionally biased region" description="Polar residues" evidence="1">
    <location>
        <begin position="41"/>
        <end position="53"/>
    </location>
</feature>
<feature type="region of interest" description="Disordered" evidence="1">
    <location>
        <begin position="1"/>
        <end position="191"/>
    </location>
</feature>
<dbReference type="Gene3D" id="1.10.1660.10">
    <property type="match status" value="1"/>
</dbReference>